<dbReference type="CDD" id="cd16713">
    <property type="entry name" value="RING-HC_BIRC2_3_7"/>
    <property type="match status" value="1"/>
</dbReference>
<keyword evidence="4" id="KW-0862">Zinc</keyword>
<dbReference type="CDD" id="cd00022">
    <property type="entry name" value="BIR"/>
    <property type="match status" value="2"/>
</dbReference>
<evidence type="ECO:0000256" key="2">
    <source>
        <dbReference type="ARBA" id="ARBA00022723"/>
    </source>
</evidence>
<feature type="domain" description="RING-type" evidence="7">
    <location>
        <begin position="460"/>
        <end position="495"/>
    </location>
</feature>
<dbReference type="Proteomes" id="UP000076420">
    <property type="component" value="Unassembled WGS sequence"/>
</dbReference>
<feature type="compositionally biased region" description="Low complexity" evidence="6">
    <location>
        <begin position="221"/>
        <end position="232"/>
    </location>
</feature>
<evidence type="ECO:0000313" key="8">
    <source>
        <dbReference type="EnsemblMetazoa" id="BGLB013412-PB"/>
    </source>
</evidence>
<dbReference type="KEGG" id="bgt:106051852"/>
<dbReference type="Pfam" id="PF13920">
    <property type="entry name" value="zf-C3HC4_3"/>
    <property type="match status" value="1"/>
</dbReference>
<dbReference type="InterPro" id="IPR001370">
    <property type="entry name" value="BIR_rpt"/>
</dbReference>
<dbReference type="PROSITE" id="PS50143">
    <property type="entry name" value="BIR_REPEAT_2"/>
    <property type="match status" value="2"/>
</dbReference>
<accession>A0A2C9K593</accession>
<dbReference type="PROSITE" id="PS01282">
    <property type="entry name" value="BIR_REPEAT_1"/>
    <property type="match status" value="1"/>
</dbReference>
<evidence type="ECO:0000256" key="3">
    <source>
        <dbReference type="ARBA" id="ARBA00022771"/>
    </source>
</evidence>
<dbReference type="Pfam" id="PF00653">
    <property type="entry name" value="BIR"/>
    <property type="match status" value="2"/>
</dbReference>
<gene>
    <name evidence="8" type="primary">106051852</name>
</gene>
<feature type="region of interest" description="Disordered" evidence="6">
    <location>
        <begin position="117"/>
        <end position="147"/>
    </location>
</feature>
<feature type="compositionally biased region" description="Polar residues" evidence="6">
    <location>
        <begin position="122"/>
        <end position="147"/>
    </location>
</feature>
<name>A0A2C9K593_BIOGL</name>
<dbReference type="GO" id="GO:0008270">
    <property type="term" value="F:zinc ion binding"/>
    <property type="evidence" value="ECO:0007669"/>
    <property type="project" value="UniProtKB-KW"/>
</dbReference>
<dbReference type="GO" id="GO:0051726">
    <property type="term" value="P:regulation of cell cycle"/>
    <property type="evidence" value="ECO:0007669"/>
    <property type="project" value="TreeGrafter"/>
</dbReference>
<dbReference type="Gene3D" id="1.10.1170.10">
    <property type="entry name" value="Inhibitor Of Apoptosis Protein (2mihbC-IAP-1), Chain A"/>
    <property type="match status" value="2"/>
</dbReference>
<keyword evidence="2" id="KW-0479">Metal-binding</keyword>
<comment type="similarity">
    <text evidence="1">Belongs to the IAP family.</text>
</comment>
<dbReference type="SMART" id="SM00184">
    <property type="entry name" value="RING"/>
    <property type="match status" value="1"/>
</dbReference>
<dbReference type="InterPro" id="IPR050784">
    <property type="entry name" value="IAP"/>
</dbReference>
<dbReference type="GO" id="GO:0043066">
    <property type="term" value="P:negative regulation of apoptotic process"/>
    <property type="evidence" value="ECO:0007669"/>
    <property type="project" value="TreeGrafter"/>
</dbReference>
<dbReference type="PROSITE" id="PS50089">
    <property type="entry name" value="ZF_RING_2"/>
    <property type="match status" value="1"/>
</dbReference>
<dbReference type="PANTHER" id="PTHR10044:SF139">
    <property type="entry name" value="DEATH-ASSOCIATED INHIBITOR OF APOPTOSIS 2"/>
    <property type="match status" value="1"/>
</dbReference>
<evidence type="ECO:0000256" key="4">
    <source>
        <dbReference type="ARBA" id="ARBA00022833"/>
    </source>
</evidence>
<dbReference type="GO" id="GO:0043027">
    <property type="term" value="F:cysteine-type endopeptidase inhibitor activity involved in apoptotic process"/>
    <property type="evidence" value="ECO:0007669"/>
    <property type="project" value="TreeGrafter"/>
</dbReference>
<feature type="compositionally biased region" description="Polar residues" evidence="6">
    <location>
        <begin position="179"/>
        <end position="207"/>
    </location>
</feature>
<dbReference type="OrthoDB" id="4034597at2759"/>
<dbReference type="SUPFAM" id="SSF57924">
    <property type="entry name" value="Inhibitor of apoptosis (IAP) repeat"/>
    <property type="match status" value="2"/>
</dbReference>
<feature type="compositionally biased region" description="Low complexity" evidence="6">
    <location>
        <begin position="168"/>
        <end position="178"/>
    </location>
</feature>
<evidence type="ECO:0000259" key="7">
    <source>
        <dbReference type="PROSITE" id="PS50089"/>
    </source>
</evidence>
<dbReference type="AlphaFoldDB" id="A0A2C9K593"/>
<evidence type="ECO:0000313" key="9">
    <source>
        <dbReference type="Proteomes" id="UP000076420"/>
    </source>
</evidence>
<dbReference type="GO" id="GO:0005737">
    <property type="term" value="C:cytoplasm"/>
    <property type="evidence" value="ECO:0007669"/>
    <property type="project" value="TreeGrafter"/>
</dbReference>
<dbReference type="GO" id="GO:0005634">
    <property type="term" value="C:nucleus"/>
    <property type="evidence" value="ECO:0007669"/>
    <property type="project" value="TreeGrafter"/>
</dbReference>
<proteinExistence type="inferred from homology"/>
<dbReference type="GO" id="GO:0031398">
    <property type="term" value="P:positive regulation of protein ubiquitination"/>
    <property type="evidence" value="ECO:0007669"/>
    <property type="project" value="TreeGrafter"/>
</dbReference>
<dbReference type="VEuPathDB" id="VectorBase:BGLB013412"/>
<evidence type="ECO:0000256" key="5">
    <source>
        <dbReference type="PROSITE-ProRule" id="PRU00175"/>
    </source>
</evidence>
<dbReference type="Gene3D" id="3.30.40.10">
    <property type="entry name" value="Zinc/RING finger domain, C3HC4 (zinc finger)"/>
    <property type="match status" value="1"/>
</dbReference>
<dbReference type="FunFam" id="1.10.1170.10:FF:000002">
    <property type="entry name" value="Baculoviral IAP repeat containing 7"/>
    <property type="match status" value="1"/>
</dbReference>
<evidence type="ECO:0000256" key="6">
    <source>
        <dbReference type="SAM" id="MobiDB-lite"/>
    </source>
</evidence>
<dbReference type="EnsemblMetazoa" id="BGLB013412-RB">
    <property type="protein sequence ID" value="BGLB013412-PB"/>
    <property type="gene ID" value="BGLB013412"/>
</dbReference>
<dbReference type="InterPro" id="IPR013083">
    <property type="entry name" value="Znf_RING/FYVE/PHD"/>
</dbReference>
<dbReference type="STRING" id="6526.A0A2C9K593"/>
<dbReference type="SMART" id="SM00238">
    <property type="entry name" value="BIR"/>
    <property type="match status" value="2"/>
</dbReference>
<protein>
    <recommendedName>
        <fullName evidence="7">RING-type domain-containing protein</fullName>
    </recommendedName>
</protein>
<evidence type="ECO:0000256" key="1">
    <source>
        <dbReference type="ARBA" id="ARBA00006672"/>
    </source>
</evidence>
<keyword evidence="3 5" id="KW-0863">Zinc-finger</keyword>
<organism evidence="8 9">
    <name type="scientific">Biomphalaria glabrata</name>
    <name type="common">Bloodfluke planorb</name>
    <name type="synonym">Freshwater snail</name>
    <dbReference type="NCBI Taxonomy" id="6526"/>
    <lineage>
        <taxon>Eukaryota</taxon>
        <taxon>Metazoa</taxon>
        <taxon>Spiralia</taxon>
        <taxon>Lophotrochozoa</taxon>
        <taxon>Mollusca</taxon>
        <taxon>Gastropoda</taxon>
        <taxon>Heterobranchia</taxon>
        <taxon>Euthyneura</taxon>
        <taxon>Panpulmonata</taxon>
        <taxon>Hygrophila</taxon>
        <taxon>Lymnaeoidea</taxon>
        <taxon>Planorbidae</taxon>
        <taxon>Biomphalaria</taxon>
    </lineage>
</organism>
<feature type="region of interest" description="Disordered" evidence="6">
    <location>
        <begin position="168"/>
        <end position="246"/>
    </location>
</feature>
<sequence length="507" mass="55607">MQPRIYQSEKQRLKTFWNYPSSSPQFALVLAQAGFIYTGGGGAGDYTVKCVFCQIEKSSWNSEDDVEEVHRTLSPNCPLATGTLSGNVPLTRALQSVNFQEILNRLGAYHERRSCVRDSAQVEHSSSTIPSVPHTSRSNTVNDNEQNNEVPAPITIISDAVNVNALSNPSSNLSTSASQESTSVAVNSTQSHQTSVSSGLEATSATPINRPDQPVNSPQVSTSNTSTANQSTGAGGPTYSELGIVTDRPKRPEYALKSERLKTFSSWPRGHRLQPSDLADAGFYYAGYGDCARCFYCGGGLRNWEDDDDVWVEHGRWFSKCSFIRQRLGQVFVDAIQDLNKTLDKIPYSAVVNKIGSASYSSFLTDVREDALKKDPAVRSVVELGIPQSIALEMARLIKSNDGTLSSDSLLSKIRDERPDLVLTSRLMTSLREPNSSVEDLENIRRLKETNNVLRQQTACKICMDKEVEIVFLPCGHLVSCTECAAAMKDCPVCRKHVKGTVRAFVG</sequence>
<reference evidence="8" key="1">
    <citation type="submission" date="2020-05" db="UniProtKB">
        <authorList>
            <consortium name="EnsemblMetazoa"/>
        </authorList>
    </citation>
    <scope>IDENTIFICATION</scope>
    <source>
        <strain evidence="8">BB02</strain>
    </source>
</reference>
<dbReference type="InterPro" id="IPR001841">
    <property type="entry name" value="Znf_RING"/>
</dbReference>
<dbReference type="PANTHER" id="PTHR10044">
    <property type="entry name" value="INHIBITOR OF APOPTOSIS"/>
    <property type="match status" value="1"/>
</dbReference>
<dbReference type="GO" id="GO:0061630">
    <property type="term" value="F:ubiquitin protein ligase activity"/>
    <property type="evidence" value="ECO:0007669"/>
    <property type="project" value="TreeGrafter"/>
</dbReference>
<dbReference type="VEuPathDB" id="VectorBase:BGLAX_031954"/>